<dbReference type="OrthoDB" id="9904219at2"/>
<feature type="transmembrane region" description="Helical" evidence="1">
    <location>
        <begin position="142"/>
        <end position="168"/>
    </location>
</feature>
<sequence>MQPGPPYGPPSYYPPPAYPPATPYGAGPLPGQPLPPHLAYAPPPAGLRTVKRSRTSAAIALPLVGLLIVGIVCPSLPWVDTGPETFNLWDLMGNLWDVGGDAMKTWSSQYFGYVWLVIAVWAFFLSMAGTTDNAGWRITYGVIYVLIGLAFFGSTVLSLVLVGAAAGAMGSEFNTEGTGLAVGVVGVILLVAFVVYVGVAILLFKLKGAGYRILAGLGLLSFAAVHFSALASLPEGAELEPGAYLSIFGYLLCAVGCFIGPKYFHVHRPV</sequence>
<comment type="caution">
    <text evidence="2">The sequence shown here is derived from an EMBL/GenBank/DDBJ whole genome shotgun (WGS) entry which is preliminary data.</text>
</comment>
<evidence type="ECO:0000313" key="3">
    <source>
        <dbReference type="Proteomes" id="UP000021053"/>
    </source>
</evidence>
<gene>
    <name evidence="2" type="ORF">CryarDRAFT_1468</name>
</gene>
<name>A0A010YJI3_9ACTN</name>
<accession>A0A010YJI3</accession>
<dbReference type="AlphaFoldDB" id="A0A010YJI3"/>
<feature type="transmembrane region" description="Helical" evidence="1">
    <location>
        <begin position="243"/>
        <end position="264"/>
    </location>
</feature>
<keyword evidence="1" id="KW-0812">Transmembrane</keyword>
<keyword evidence="1" id="KW-1133">Transmembrane helix</keyword>
<dbReference type="RefSeq" id="WP_035849247.1">
    <property type="nucleotide sequence ID" value="NZ_KK073874.1"/>
</dbReference>
<reference evidence="2 3" key="1">
    <citation type="submission" date="2013-07" db="EMBL/GenBank/DDBJ databases">
        <authorList>
            <consortium name="DOE Joint Genome Institute"/>
            <person name="Eisen J."/>
            <person name="Huntemann M."/>
            <person name="Han J."/>
            <person name="Chen A."/>
            <person name="Kyrpides N."/>
            <person name="Mavromatis K."/>
            <person name="Markowitz V."/>
            <person name="Palaniappan K."/>
            <person name="Ivanova N."/>
            <person name="Schaumberg A."/>
            <person name="Pati A."/>
            <person name="Liolios K."/>
            <person name="Nordberg H.P."/>
            <person name="Cantor M.N."/>
            <person name="Hua S.X."/>
            <person name="Woyke T."/>
        </authorList>
    </citation>
    <scope>NUCLEOTIDE SEQUENCE [LARGE SCALE GENOMIC DNA]</scope>
    <source>
        <strain evidence="2 3">DSM 44712</strain>
    </source>
</reference>
<evidence type="ECO:0000256" key="1">
    <source>
        <dbReference type="SAM" id="Phobius"/>
    </source>
</evidence>
<feature type="transmembrane region" description="Helical" evidence="1">
    <location>
        <begin position="180"/>
        <end position="204"/>
    </location>
</feature>
<protein>
    <submittedName>
        <fullName evidence="2">Uncharacterized protein</fullName>
    </submittedName>
</protein>
<dbReference type="EMBL" id="JFBT01000001">
    <property type="protein sequence ID" value="EXG80395.1"/>
    <property type="molecule type" value="Genomic_DNA"/>
</dbReference>
<feature type="transmembrane region" description="Helical" evidence="1">
    <location>
        <begin position="110"/>
        <end position="130"/>
    </location>
</feature>
<keyword evidence="3" id="KW-1185">Reference proteome</keyword>
<keyword evidence="1" id="KW-0472">Membrane</keyword>
<evidence type="ECO:0000313" key="2">
    <source>
        <dbReference type="EMBL" id="EXG80395.1"/>
    </source>
</evidence>
<feature type="transmembrane region" description="Helical" evidence="1">
    <location>
        <begin position="211"/>
        <end position="231"/>
    </location>
</feature>
<dbReference type="HOGENOM" id="CLU_1029405_0_0_11"/>
<organism evidence="2 3">
    <name type="scientific">Cryptosporangium arvum DSM 44712</name>
    <dbReference type="NCBI Taxonomy" id="927661"/>
    <lineage>
        <taxon>Bacteria</taxon>
        <taxon>Bacillati</taxon>
        <taxon>Actinomycetota</taxon>
        <taxon>Actinomycetes</taxon>
        <taxon>Cryptosporangiales</taxon>
        <taxon>Cryptosporangiaceae</taxon>
        <taxon>Cryptosporangium</taxon>
    </lineage>
</organism>
<feature type="transmembrane region" description="Helical" evidence="1">
    <location>
        <begin position="57"/>
        <end position="79"/>
    </location>
</feature>
<proteinExistence type="predicted"/>
<dbReference type="Proteomes" id="UP000021053">
    <property type="component" value="Unassembled WGS sequence"/>
</dbReference>